<dbReference type="InterPro" id="IPR036791">
    <property type="entry name" value="Ribosomal_bL9_C_sf"/>
</dbReference>
<reference evidence="9 10" key="1">
    <citation type="submission" date="2019-06" db="EMBL/GenBank/DDBJ databases">
        <title>Sequencing the genomes of 1000 actinobacteria strains.</title>
        <authorList>
            <person name="Klenk H.-P."/>
        </authorList>
    </citation>
    <scope>NUCLEOTIDE SEQUENCE [LARGE SCALE GENOMIC DNA]</scope>
    <source>
        <strain evidence="9 10">DSM 12335</strain>
    </source>
</reference>
<dbReference type="PROSITE" id="PS00651">
    <property type="entry name" value="RIBOSOMAL_L9"/>
    <property type="match status" value="1"/>
</dbReference>
<accession>A0A542YMS4</accession>
<dbReference type="InterPro" id="IPR009027">
    <property type="entry name" value="Ribosomal_bL9/RNase_H1_N"/>
</dbReference>
<gene>
    <name evidence="7" type="primary">rplI</name>
    <name evidence="9" type="ORF">FB467_0453</name>
</gene>
<comment type="caution">
    <text evidence="9">The sequence shown here is derived from an EMBL/GenBank/DDBJ whole genome shotgun (WGS) entry which is preliminary data.</text>
</comment>
<dbReference type="Gene3D" id="3.10.430.100">
    <property type="entry name" value="Ribosomal protein L9, C-terminal domain"/>
    <property type="match status" value="1"/>
</dbReference>
<keyword evidence="3 7" id="KW-0694">RNA-binding</keyword>
<evidence type="ECO:0000259" key="8">
    <source>
        <dbReference type="PROSITE" id="PS00651"/>
    </source>
</evidence>
<dbReference type="Pfam" id="PF03948">
    <property type="entry name" value="Ribosomal_L9_C"/>
    <property type="match status" value="1"/>
</dbReference>
<dbReference type="RefSeq" id="WP_141783647.1">
    <property type="nucleotide sequence ID" value="NZ_BAAAIK010000003.1"/>
</dbReference>
<dbReference type="HAMAP" id="MF_00503">
    <property type="entry name" value="Ribosomal_bL9"/>
    <property type="match status" value="1"/>
</dbReference>
<dbReference type="GO" id="GO:0019843">
    <property type="term" value="F:rRNA binding"/>
    <property type="evidence" value="ECO:0007669"/>
    <property type="project" value="UniProtKB-UniRule"/>
</dbReference>
<dbReference type="SUPFAM" id="SSF55658">
    <property type="entry name" value="L9 N-domain-like"/>
    <property type="match status" value="1"/>
</dbReference>
<dbReference type="GO" id="GO:0006412">
    <property type="term" value="P:translation"/>
    <property type="evidence" value="ECO:0007669"/>
    <property type="project" value="UniProtKB-UniRule"/>
</dbReference>
<evidence type="ECO:0000256" key="7">
    <source>
        <dbReference type="HAMAP-Rule" id="MF_00503"/>
    </source>
</evidence>
<evidence type="ECO:0000256" key="3">
    <source>
        <dbReference type="ARBA" id="ARBA00022884"/>
    </source>
</evidence>
<dbReference type="Proteomes" id="UP000319516">
    <property type="component" value="Unassembled WGS sequence"/>
</dbReference>
<dbReference type="InterPro" id="IPR020594">
    <property type="entry name" value="Ribosomal_bL9_bac/chp"/>
</dbReference>
<comment type="function">
    <text evidence="7">Binds to the 23S rRNA.</text>
</comment>
<dbReference type="Pfam" id="PF01281">
    <property type="entry name" value="Ribosomal_L9_N"/>
    <property type="match status" value="1"/>
</dbReference>
<dbReference type="InterPro" id="IPR020069">
    <property type="entry name" value="Ribosomal_bL9_C"/>
</dbReference>
<dbReference type="InterPro" id="IPR036935">
    <property type="entry name" value="Ribosomal_bL9_N_sf"/>
</dbReference>
<evidence type="ECO:0000256" key="4">
    <source>
        <dbReference type="ARBA" id="ARBA00022980"/>
    </source>
</evidence>
<dbReference type="Gene3D" id="3.40.5.10">
    <property type="entry name" value="Ribosomal protein L9, N-terminal domain"/>
    <property type="match status" value="1"/>
</dbReference>
<dbReference type="OrthoDB" id="9788336at2"/>
<dbReference type="FunFam" id="3.40.5.10:FF:000003">
    <property type="entry name" value="50S ribosomal protein L9"/>
    <property type="match status" value="1"/>
</dbReference>
<evidence type="ECO:0000256" key="5">
    <source>
        <dbReference type="ARBA" id="ARBA00023274"/>
    </source>
</evidence>
<sequence length="148" mass="15374">MKLILTQPVSGLGSAGDVVDVKDGYARNYLLPRKLGTPWTKGGQKQVDAITAARAKREVRTAEEAASAKASLEGQAVQVEARAGNGGRLFGAVTSAEIAEAIAAAGGPQVDRRRIEVPAPIRNVGDHTAHVRLHEDVTATVTVTVTGA</sequence>
<protein>
    <recommendedName>
        <fullName evidence="6 7">Large ribosomal subunit protein bL9</fullName>
    </recommendedName>
</protein>
<proteinExistence type="inferred from homology"/>
<evidence type="ECO:0000256" key="2">
    <source>
        <dbReference type="ARBA" id="ARBA00022730"/>
    </source>
</evidence>
<dbReference type="GO" id="GO:1990904">
    <property type="term" value="C:ribonucleoprotein complex"/>
    <property type="evidence" value="ECO:0007669"/>
    <property type="project" value="UniProtKB-KW"/>
</dbReference>
<evidence type="ECO:0000256" key="1">
    <source>
        <dbReference type="ARBA" id="ARBA00010605"/>
    </source>
</evidence>
<evidence type="ECO:0000313" key="9">
    <source>
        <dbReference type="EMBL" id="TQL49383.1"/>
    </source>
</evidence>
<organism evidence="9 10">
    <name type="scientific">Ornithinicoccus hortensis</name>
    <dbReference type="NCBI Taxonomy" id="82346"/>
    <lineage>
        <taxon>Bacteria</taxon>
        <taxon>Bacillati</taxon>
        <taxon>Actinomycetota</taxon>
        <taxon>Actinomycetes</taxon>
        <taxon>Micrococcales</taxon>
        <taxon>Intrasporangiaceae</taxon>
        <taxon>Ornithinicoccus</taxon>
    </lineage>
</organism>
<name>A0A542YMS4_9MICO</name>
<evidence type="ECO:0000313" key="10">
    <source>
        <dbReference type="Proteomes" id="UP000319516"/>
    </source>
</evidence>
<keyword evidence="5 7" id="KW-0687">Ribonucleoprotein</keyword>
<dbReference type="SUPFAM" id="SSF55653">
    <property type="entry name" value="Ribosomal protein L9 C-domain"/>
    <property type="match status" value="1"/>
</dbReference>
<dbReference type="GO" id="GO:0005840">
    <property type="term" value="C:ribosome"/>
    <property type="evidence" value="ECO:0007669"/>
    <property type="project" value="UniProtKB-KW"/>
</dbReference>
<comment type="similarity">
    <text evidence="1 7">Belongs to the bacterial ribosomal protein bL9 family.</text>
</comment>
<keyword evidence="10" id="KW-1185">Reference proteome</keyword>
<dbReference type="EMBL" id="VFOP01000001">
    <property type="protein sequence ID" value="TQL49383.1"/>
    <property type="molecule type" value="Genomic_DNA"/>
</dbReference>
<keyword evidence="4 7" id="KW-0689">Ribosomal protein</keyword>
<evidence type="ECO:0000256" key="6">
    <source>
        <dbReference type="ARBA" id="ARBA00035292"/>
    </source>
</evidence>
<dbReference type="PANTHER" id="PTHR21368">
    <property type="entry name" value="50S RIBOSOMAL PROTEIN L9"/>
    <property type="match status" value="1"/>
</dbReference>
<keyword evidence="2 7" id="KW-0699">rRNA-binding</keyword>
<dbReference type="AlphaFoldDB" id="A0A542YMS4"/>
<dbReference type="InterPro" id="IPR000244">
    <property type="entry name" value="Ribosomal_bL9"/>
</dbReference>
<dbReference type="InterPro" id="IPR020070">
    <property type="entry name" value="Ribosomal_bL9_N"/>
</dbReference>
<dbReference type="GO" id="GO:0003735">
    <property type="term" value="F:structural constituent of ribosome"/>
    <property type="evidence" value="ECO:0007669"/>
    <property type="project" value="InterPro"/>
</dbReference>
<feature type="domain" description="Ribosomal protein L9" evidence="8">
    <location>
        <begin position="13"/>
        <end position="40"/>
    </location>
</feature>
<dbReference type="NCBIfam" id="TIGR00158">
    <property type="entry name" value="L9"/>
    <property type="match status" value="1"/>
</dbReference>